<comment type="caution">
    <text evidence="4">The sequence shown here is derived from an EMBL/GenBank/DDBJ whole genome shotgun (WGS) entry which is preliminary data.</text>
</comment>
<dbReference type="GO" id="GO:0140359">
    <property type="term" value="F:ABC-type transporter activity"/>
    <property type="evidence" value="ECO:0007669"/>
    <property type="project" value="InterPro"/>
</dbReference>
<organism evidence="4 5">
    <name type="scientific">Rotaria magnacalcarata</name>
    <dbReference type="NCBI Taxonomy" id="392030"/>
    <lineage>
        <taxon>Eukaryota</taxon>
        <taxon>Metazoa</taxon>
        <taxon>Spiralia</taxon>
        <taxon>Gnathifera</taxon>
        <taxon>Rotifera</taxon>
        <taxon>Eurotatoria</taxon>
        <taxon>Bdelloidea</taxon>
        <taxon>Philodinida</taxon>
        <taxon>Philodinidae</taxon>
        <taxon>Rotaria</taxon>
    </lineage>
</organism>
<keyword evidence="2" id="KW-0677">Repeat</keyword>
<proteinExistence type="predicted"/>
<dbReference type="InterPro" id="IPR026082">
    <property type="entry name" value="ABCA"/>
</dbReference>
<keyword evidence="3" id="KW-0812">Transmembrane</keyword>
<keyword evidence="3" id="KW-0472">Membrane</keyword>
<feature type="non-terminal residue" evidence="4">
    <location>
        <position position="1"/>
    </location>
</feature>
<keyword evidence="3" id="KW-1133">Transmembrane helix</keyword>
<dbReference type="PANTHER" id="PTHR19229:SF36">
    <property type="entry name" value="ATP-BINDING CASSETTE SUB-FAMILY A MEMBER 2"/>
    <property type="match status" value="1"/>
</dbReference>
<feature type="transmembrane region" description="Helical" evidence="3">
    <location>
        <begin position="72"/>
        <end position="94"/>
    </location>
</feature>
<dbReference type="GO" id="GO:0005319">
    <property type="term" value="F:lipid transporter activity"/>
    <property type="evidence" value="ECO:0007669"/>
    <property type="project" value="TreeGrafter"/>
</dbReference>
<evidence type="ECO:0000256" key="2">
    <source>
        <dbReference type="ARBA" id="ARBA00022737"/>
    </source>
</evidence>
<evidence type="ECO:0000313" key="5">
    <source>
        <dbReference type="Proteomes" id="UP000681720"/>
    </source>
</evidence>
<reference evidence="4" key="1">
    <citation type="submission" date="2021-02" db="EMBL/GenBank/DDBJ databases">
        <authorList>
            <person name="Nowell W R."/>
        </authorList>
    </citation>
    <scope>NUCLEOTIDE SEQUENCE</scope>
</reference>
<feature type="transmembrane region" description="Helical" evidence="3">
    <location>
        <begin position="12"/>
        <end position="31"/>
    </location>
</feature>
<dbReference type="PANTHER" id="PTHR19229">
    <property type="entry name" value="ATP-BINDING CASSETTE TRANSPORTER SUBFAMILY A ABCA"/>
    <property type="match status" value="1"/>
</dbReference>
<accession>A0A8S3H0B0</accession>
<dbReference type="Proteomes" id="UP000681720">
    <property type="component" value="Unassembled WGS sequence"/>
</dbReference>
<evidence type="ECO:0000256" key="1">
    <source>
        <dbReference type="ARBA" id="ARBA00022448"/>
    </source>
</evidence>
<feature type="transmembrane region" description="Helical" evidence="3">
    <location>
        <begin position="43"/>
        <end position="66"/>
    </location>
</feature>
<protein>
    <submittedName>
        <fullName evidence="4">Uncharacterized protein</fullName>
    </submittedName>
</protein>
<keyword evidence="1" id="KW-0813">Transport</keyword>
<sequence length="133" mass="14731">MGLNSTINFISWLISSYIPMIFVSIIVAVVLKYGGIFPASELTVTITPLLTLALSALMLGYLVSAFFTKANLATLCGILIYFISYLPFILVMFLEAKMQLVHKILINLSSATAFGYASIYLTRLEYQGEGIQW</sequence>
<name>A0A8S3H0B0_9BILA</name>
<dbReference type="EMBL" id="CAJOBJ010326300">
    <property type="protein sequence ID" value="CAF5175700.1"/>
    <property type="molecule type" value="Genomic_DNA"/>
</dbReference>
<evidence type="ECO:0000313" key="4">
    <source>
        <dbReference type="EMBL" id="CAF5175700.1"/>
    </source>
</evidence>
<evidence type="ECO:0000256" key="3">
    <source>
        <dbReference type="SAM" id="Phobius"/>
    </source>
</evidence>
<dbReference type="AlphaFoldDB" id="A0A8S3H0B0"/>
<dbReference type="GO" id="GO:0016020">
    <property type="term" value="C:membrane"/>
    <property type="evidence" value="ECO:0007669"/>
    <property type="project" value="InterPro"/>
</dbReference>
<gene>
    <name evidence="4" type="ORF">GIL414_LOCUS67609</name>
</gene>